<proteinExistence type="predicted"/>
<keyword evidence="5" id="KW-0411">Iron-sulfur</keyword>
<accession>A0ABZ1BZD1</accession>
<dbReference type="Pfam" id="PF12831">
    <property type="entry name" value="FAD_oxidored"/>
    <property type="match status" value="1"/>
</dbReference>
<dbReference type="Gene3D" id="3.50.50.60">
    <property type="entry name" value="FAD/NAD(P)-binding domain"/>
    <property type="match status" value="1"/>
</dbReference>
<dbReference type="Proteomes" id="UP001332192">
    <property type="component" value="Chromosome"/>
</dbReference>
<protein>
    <submittedName>
        <fullName evidence="6">FAD-dependent oxidoreductase</fullName>
    </submittedName>
</protein>
<name>A0ABZ1BZD1_9FIRM</name>
<keyword evidence="1" id="KW-0004">4Fe-4S</keyword>
<evidence type="ECO:0000256" key="2">
    <source>
        <dbReference type="ARBA" id="ARBA00022723"/>
    </source>
</evidence>
<sequence>MLALVPVLAPGPLVTSASPAFGMRDPLGLERLPSLASSGTFPDLVVWGATPQGIAAAVAAAREGLRVVLAEPDREVGGVLTRGWLATLDVARDDRGGLLQQGLFAELYRDLGHDPSFDVGQAAAVMDEWATRPGITLQLERRLVRVLERDGWIQAVVLDGPDGQQVLQAPLFIDASDTADLARAAGARFTVGREDTTLDRRQMAAGLVLRLRGVPWDVLCTHARETSRRAHDGSGCAGRSAWGWGRLAAGYRPGDPARFHLRGLNVARQDDGSLLVDALEIYGVDATSPASVDEAYRAAALEAPRVVQYLREADPAVFAGAVLDGVAPRLYLRESRHLVGLYRLRADDVLYGRYFPDSVAVGGYPLDGQTYVPGEPPYLLGVPAPFGVPLRTLVPADLHNLLVVSQAASFDSTAAFSARVVPLQVALGEAAGVAAWVARTRREPLDELVLRPEDVTQVRRLLARRGARLAAGPQEPAGAVGARLQPPGGWRGVVPAQDEADPAYPEAIALLRMGLFAGSYVERGGLYLAQPATIGEFLDDLEHLLRSLDAFQAPRLEEAWRSFESRRNQWLVDADAVAILRLLGPAGDEAARHLERDHRGNPPFVRRGRVAEVVWQLTSSLRSGGVMLR</sequence>
<dbReference type="PANTHER" id="PTHR43498:SF1">
    <property type="entry name" value="COB--COM HETERODISULFIDE REDUCTASE IRON-SULFUR SUBUNIT A"/>
    <property type="match status" value="1"/>
</dbReference>
<keyword evidence="2" id="KW-0479">Metal-binding</keyword>
<gene>
    <name evidence="6" type="ORF">U7230_03555</name>
</gene>
<reference evidence="6 7" key="1">
    <citation type="journal article" date="2024" name="Front. Microbiol.">
        <title>Novel thermophilic genera Geochorda gen. nov. and Carboxydochorda gen. nov. from the deep terrestrial subsurface reveal the ecophysiological diversity in the class Limnochordia.</title>
        <authorList>
            <person name="Karnachuk O.V."/>
            <person name="Lukina A.P."/>
            <person name="Avakyan M.R."/>
            <person name="Kadnikov V.V."/>
            <person name="Begmatov S."/>
            <person name="Beletsky A.V."/>
            <person name="Vlasova K.G."/>
            <person name="Novikov A.A."/>
            <person name="Shcherbakova V.A."/>
            <person name="Mardanov A.V."/>
            <person name="Ravin N.V."/>
        </authorList>
    </citation>
    <scope>NUCLEOTIDE SEQUENCE [LARGE SCALE GENOMIC DNA]</scope>
    <source>
        <strain evidence="6 7">L945</strain>
    </source>
</reference>
<dbReference type="InterPro" id="IPR039650">
    <property type="entry name" value="HdrA-like"/>
</dbReference>
<keyword evidence="3" id="KW-0560">Oxidoreductase</keyword>
<evidence type="ECO:0000313" key="7">
    <source>
        <dbReference type="Proteomes" id="UP001332192"/>
    </source>
</evidence>
<dbReference type="PANTHER" id="PTHR43498">
    <property type="entry name" value="FERREDOXIN:COB-COM HETERODISULFIDE REDUCTASE SUBUNIT A"/>
    <property type="match status" value="1"/>
</dbReference>
<evidence type="ECO:0000256" key="1">
    <source>
        <dbReference type="ARBA" id="ARBA00022485"/>
    </source>
</evidence>
<keyword evidence="4" id="KW-0408">Iron</keyword>
<evidence type="ECO:0000256" key="5">
    <source>
        <dbReference type="ARBA" id="ARBA00023014"/>
    </source>
</evidence>
<evidence type="ECO:0000313" key="6">
    <source>
        <dbReference type="EMBL" id="WRP18094.1"/>
    </source>
</evidence>
<dbReference type="RefSeq" id="WP_324717365.1">
    <property type="nucleotide sequence ID" value="NZ_CP141615.1"/>
</dbReference>
<dbReference type="EMBL" id="CP141615">
    <property type="protein sequence ID" value="WRP18094.1"/>
    <property type="molecule type" value="Genomic_DNA"/>
</dbReference>
<evidence type="ECO:0000256" key="4">
    <source>
        <dbReference type="ARBA" id="ARBA00023004"/>
    </source>
</evidence>
<dbReference type="InterPro" id="IPR036188">
    <property type="entry name" value="FAD/NAD-bd_sf"/>
</dbReference>
<dbReference type="SUPFAM" id="SSF51905">
    <property type="entry name" value="FAD/NAD(P)-binding domain"/>
    <property type="match status" value="1"/>
</dbReference>
<keyword evidence="7" id="KW-1185">Reference proteome</keyword>
<evidence type="ECO:0000256" key="3">
    <source>
        <dbReference type="ARBA" id="ARBA00023002"/>
    </source>
</evidence>
<organism evidence="6 7">
    <name type="scientific">Carboxydichorda subterranea</name>
    <dbReference type="NCBI Taxonomy" id="3109565"/>
    <lineage>
        <taxon>Bacteria</taxon>
        <taxon>Bacillati</taxon>
        <taxon>Bacillota</taxon>
        <taxon>Limnochordia</taxon>
        <taxon>Limnochordales</taxon>
        <taxon>Geochordaceae</taxon>
        <taxon>Carboxydichorda</taxon>
    </lineage>
</organism>